<dbReference type="CDD" id="cd00347">
    <property type="entry name" value="Flavin_utilizing_monoxygenases"/>
    <property type="match status" value="2"/>
</dbReference>
<dbReference type="PANTHER" id="PTHR30137">
    <property type="entry name" value="LUCIFERASE-LIKE MONOOXYGENASE"/>
    <property type="match status" value="1"/>
</dbReference>
<accession>A0A075P3M5</accession>
<dbReference type="InterPro" id="IPR011251">
    <property type="entry name" value="Luciferase-like_dom"/>
</dbReference>
<dbReference type="SUPFAM" id="SSF51679">
    <property type="entry name" value="Bacterial luciferase-like"/>
    <property type="match status" value="1"/>
</dbReference>
<dbReference type="eggNOG" id="COG2141">
    <property type="taxonomic scope" value="Bacteria"/>
</dbReference>
<dbReference type="KEGG" id="aal:EP13_18070"/>
<dbReference type="GO" id="GO:0005829">
    <property type="term" value="C:cytosol"/>
    <property type="evidence" value="ECO:0007669"/>
    <property type="project" value="TreeGrafter"/>
</dbReference>
<dbReference type="FunFam" id="3.20.20.30:FF:000002">
    <property type="entry name" value="LLM class flavin-dependent oxidoreductase"/>
    <property type="match status" value="1"/>
</dbReference>
<dbReference type="InterPro" id="IPR050766">
    <property type="entry name" value="Bact_Lucif_Oxidored"/>
</dbReference>
<protein>
    <recommendedName>
        <fullName evidence="2">Luciferase-like monooxygenase</fullName>
    </recommendedName>
</protein>
<dbReference type="Gene3D" id="3.20.20.30">
    <property type="entry name" value="Luciferase-like domain"/>
    <property type="match status" value="1"/>
</dbReference>
<dbReference type="NCBIfam" id="TIGR03558">
    <property type="entry name" value="oxido_grp_1"/>
    <property type="match status" value="1"/>
</dbReference>
<dbReference type="PANTHER" id="PTHR30137:SF6">
    <property type="entry name" value="LUCIFERASE-LIKE MONOOXYGENASE"/>
    <property type="match status" value="1"/>
</dbReference>
<dbReference type="InterPro" id="IPR019949">
    <property type="entry name" value="CmoO-like"/>
</dbReference>
<organism evidence="4 5">
    <name type="scientific">Alteromonas australica</name>
    <dbReference type="NCBI Taxonomy" id="589873"/>
    <lineage>
        <taxon>Bacteria</taxon>
        <taxon>Pseudomonadati</taxon>
        <taxon>Pseudomonadota</taxon>
        <taxon>Gammaproteobacteria</taxon>
        <taxon>Alteromonadales</taxon>
        <taxon>Alteromonadaceae</taxon>
        <taxon>Alteromonas/Salinimonas group</taxon>
        <taxon>Alteromonas</taxon>
    </lineage>
</organism>
<keyword evidence="5" id="KW-1185">Reference proteome</keyword>
<dbReference type="RefSeq" id="WP_044058426.1">
    <property type="nucleotide sequence ID" value="NZ_CAJXAX010000004.1"/>
</dbReference>
<evidence type="ECO:0000256" key="2">
    <source>
        <dbReference type="ARBA" id="ARBA00074555"/>
    </source>
</evidence>
<proteinExistence type="predicted"/>
<evidence type="ECO:0000313" key="4">
    <source>
        <dbReference type="EMBL" id="AIG00432.1"/>
    </source>
</evidence>
<evidence type="ECO:0000256" key="1">
    <source>
        <dbReference type="ARBA" id="ARBA00007789"/>
    </source>
</evidence>
<evidence type="ECO:0000313" key="5">
    <source>
        <dbReference type="Proteomes" id="UP000056090"/>
    </source>
</evidence>
<keyword evidence="4" id="KW-0560">Oxidoreductase</keyword>
<name>A0A075P3M5_9ALTE</name>
<dbReference type="GO" id="GO:0016705">
    <property type="term" value="F:oxidoreductase activity, acting on paired donors, with incorporation or reduction of molecular oxygen"/>
    <property type="evidence" value="ECO:0007669"/>
    <property type="project" value="InterPro"/>
</dbReference>
<keyword evidence="4" id="KW-0503">Monooxygenase</keyword>
<gene>
    <name evidence="4" type="ORF">EP13_18070</name>
</gene>
<reference evidence="4 5" key="1">
    <citation type="submission" date="2014-06" db="EMBL/GenBank/DDBJ databases">
        <title>Genomes of Alteromonas australica, a world apart.</title>
        <authorList>
            <person name="Gonzaga A."/>
            <person name="Lopez-Perez M."/>
            <person name="Rodriguez-Valera F."/>
        </authorList>
    </citation>
    <scope>NUCLEOTIDE SEQUENCE [LARGE SCALE GENOMIC DNA]</scope>
    <source>
        <strain evidence="4 5">H 17</strain>
    </source>
</reference>
<dbReference type="InterPro" id="IPR036661">
    <property type="entry name" value="Luciferase-like_sf"/>
</dbReference>
<dbReference type="GO" id="GO:0004497">
    <property type="term" value="F:monooxygenase activity"/>
    <property type="evidence" value="ECO:0007669"/>
    <property type="project" value="UniProtKB-KW"/>
</dbReference>
<feature type="domain" description="Luciferase-like" evidence="3">
    <location>
        <begin position="15"/>
        <end position="298"/>
    </location>
</feature>
<comment type="similarity">
    <text evidence="1">To bacterial alkanal monooxygenase alpha and beta chains.</text>
</comment>
<dbReference type="Pfam" id="PF00296">
    <property type="entry name" value="Bac_luciferase"/>
    <property type="match status" value="1"/>
</dbReference>
<dbReference type="Proteomes" id="UP000056090">
    <property type="component" value="Chromosome"/>
</dbReference>
<dbReference type="GeneID" id="78256785"/>
<evidence type="ECO:0000259" key="3">
    <source>
        <dbReference type="Pfam" id="PF00296"/>
    </source>
</evidence>
<sequence length="332" mass="35885">MSRPFSLLDLAPIAEGSTIQAAFEHSRQLAKQAEHCGYRRVWLAEHHGMHGVASSATAVVLSHIAQATSTIRIGAGGVMLPNHAPLVVAEQFGTLATLYPNRVDLGLGRAPGTDMATAKALRRNGIDSVDSYPSDIQALQAYLGQPNPSQKVVAIPGVNTHVPLWLLGSSLYSAQLAAQLGLPYSFASHFAPDQLFDALHVYRSMFQPSDQVSAPYAMVGVMVVMADTEEEAQYLFTSVQQQFIHLRQGANKPFSKPSENFKENCSPADEAMLASVLRYAMVGTKASVADKLDGFLQATQADEIIVSMPIHPIEQRLKSVKLFSELMGSLNP</sequence>
<dbReference type="AlphaFoldDB" id="A0A075P3M5"/>
<dbReference type="EMBL" id="CP008849">
    <property type="protein sequence ID" value="AIG00432.1"/>
    <property type="molecule type" value="Genomic_DNA"/>
</dbReference>